<proteinExistence type="predicted"/>
<organism evidence="2">
    <name type="scientific">Phytophthora nicotianae</name>
    <name type="common">Potato buckeye rot agent</name>
    <name type="synonym">Phytophthora parasitica</name>
    <dbReference type="NCBI Taxonomy" id="4792"/>
    <lineage>
        <taxon>Eukaryota</taxon>
        <taxon>Sar</taxon>
        <taxon>Stramenopiles</taxon>
        <taxon>Oomycota</taxon>
        <taxon>Peronosporomycetes</taxon>
        <taxon>Peronosporales</taxon>
        <taxon>Peronosporaceae</taxon>
        <taxon>Phytophthora</taxon>
    </lineage>
</organism>
<dbReference type="AlphaFoldDB" id="W2MXD0"/>
<sequence length="64" mass="6889">IVYILPAIQYAKLSAQFLTSSRNEGGKTVPTVLSRLGGRTSSPSARASSAKRRKLSLFYSSCPL</sequence>
<dbReference type="Proteomes" id="UP000054532">
    <property type="component" value="Unassembled WGS sequence"/>
</dbReference>
<accession>W2MXD0</accession>
<feature type="region of interest" description="Disordered" evidence="1">
    <location>
        <begin position="22"/>
        <end position="48"/>
    </location>
</feature>
<evidence type="ECO:0000256" key="1">
    <source>
        <dbReference type="SAM" id="MobiDB-lite"/>
    </source>
</evidence>
<protein>
    <submittedName>
        <fullName evidence="2">Uncharacterized protein</fullName>
    </submittedName>
</protein>
<name>W2MXD0_PHYNI</name>
<gene>
    <name evidence="2" type="ORF">L914_13727</name>
</gene>
<dbReference type="EMBL" id="KI694379">
    <property type="protein sequence ID" value="ETM40288.1"/>
    <property type="molecule type" value="Genomic_DNA"/>
</dbReference>
<evidence type="ECO:0000313" key="2">
    <source>
        <dbReference type="EMBL" id="ETM40288.1"/>
    </source>
</evidence>
<feature type="non-terminal residue" evidence="2">
    <location>
        <position position="1"/>
    </location>
</feature>
<reference evidence="2" key="1">
    <citation type="submission" date="2013-11" db="EMBL/GenBank/DDBJ databases">
        <title>The Genome Sequence of Phytophthora parasitica IAC_01/95.</title>
        <authorList>
            <consortium name="The Broad Institute Genomics Platform"/>
            <person name="Russ C."/>
            <person name="Tyler B."/>
            <person name="Panabieres F."/>
            <person name="Shan W."/>
            <person name="Tripathy S."/>
            <person name="Grunwald N."/>
            <person name="Machado M."/>
            <person name="Johnson C.S."/>
            <person name="Arredondo F."/>
            <person name="Hong C."/>
            <person name="Coffey M."/>
            <person name="Young S.K."/>
            <person name="Zeng Q."/>
            <person name="Gargeya S."/>
            <person name="Fitzgerald M."/>
            <person name="Abouelleil A."/>
            <person name="Alvarado L."/>
            <person name="Chapman S.B."/>
            <person name="Gainer-Dewar J."/>
            <person name="Goldberg J."/>
            <person name="Griggs A."/>
            <person name="Gujja S."/>
            <person name="Hansen M."/>
            <person name="Howarth C."/>
            <person name="Imamovic A."/>
            <person name="Ireland A."/>
            <person name="Larimer J."/>
            <person name="McCowan C."/>
            <person name="Murphy C."/>
            <person name="Pearson M."/>
            <person name="Poon T.W."/>
            <person name="Priest M."/>
            <person name="Roberts A."/>
            <person name="Saif S."/>
            <person name="Shea T."/>
            <person name="Sykes S."/>
            <person name="Wortman J."/>
            <person name="Nusbaum C."/>
            <person name="Birren B."/>
        </authorList>
    </citation>
    <scope>NUCLEOTIDE SEQUENCE [LARGE SCALE GENOMIC DNA]</scope>
    <source>
        <strain evidence="2">IAC_01/95</strain>
    </source>
</reference>